<keyword evidence="4" id="KW-0165">Cleavage on pair of basic residues</keyword>
<dbReference type="OrthoDB" id="8894951at2759"/>
<evidence type="ECO:0008006" key="13">
    <source>
        <dbReference type="Google" id="ProtNLM"/>
    </source>
</evidence>
<evidence type="ECO:0000256" key="3">
    <source>
        <dbReference type="ARBA" id="ARBA00022525"/>
    </source>
</evidence>
<reference evidence="12" key="1">
    <citation type="journal article" date="2014" name="PLoS ONE">
        <title>The genome and linkage map of the northern pike (Esox lucius): conserved synteny revealed between the salmonid sister group and the Neoteleostei.</title>
        <authorList>
            <person name="Rondeau E.B."/>
            <person name="Minkley D.R."/>
            <person name="Leong J.S."/>
            <person name="Messmer A.M."/>
            <person name="Jantzen J.R."/>
            <person name="von Schalburg K.R."/>
            <person name="Lemon C."/>
            <person name="Bird N.H."/>
            <person name="Koop B.F."/>
        </authorList>
    </citation>
    <scope>NUCLEOTIDE SEQUENCE</scope>
</reference>
<dbReference type="GeneTree" id="ENSGT00510000049583"/>
<dbReference type="PANTHER" id="PTHR14447:SF0">
    <property type="entry name" value="UROTENSIN-2"/>
    <property type="match status" value="1"/>
</dbReference>
<evidence type="ECO:0000256" key="6">
    <source>
        <dbReference type="ARBA" id="ARBA00022729"/>
    </source>
</evidence>
<comment type="similarity">
    <text evidence="2 8">Belongs to the urotensin-2 family.</text>
</comment>
<dbReference type="GO" id="GO:0005576">
    <property type="term" value="C:extracellular region"/>
    <property type="evidence" value="ECO:0007669"/>
    <property type="project" value="UniProtKB-SubCell"/>
</dbReference>
<dbReference type="AlphaFoldDB" id="A0A3P8Z082"/>
<dbReference type="KEGG" id="els:105022408"/>
<dbReference type="InterPro" id="IPR001483">
    <property type="entry name" value="Urotensin_II"/>
</dbReference>
<dbReference type="PANTHER" id="PTHR14447">
    <property type="entry name" value="UROTENSIN 2"/>
    <property type="match status" value="1"/>
</dbReference>
<evidence type="ECO:0000256" key="1">
    <source>
        <dbReference type="ARBA" id="ARBA00004613"/>
    </source>
</evidence>
<evidence type="ECO:0000256" key="9">
    <source>
        <dbReference type="SAM" id="MobiDB-lite"/>
    </source>
</evidence>
<accession>A0A3P8Z082</accession>
<reference evidence="11" key="4">
    <citation type="submission" date="2025-09" db="UniProtKB">
        <authorList>
            <consortium name="Ensembl"/>
        </authorList>
    </citation>
    <scope>IDENTIFICATION</scope>
</reference>
<dbReference type="Pfam" id="PF02083">
    <property type="entry name" value="Urotensin_II"/>
    <property type="match status" value="1"/>
</dbReference>
<dbReference type="GO" id="GO:0005179">
    <property type="term" value="F:hormone activity"/>
    <property type="evidence" value="ECO:0007669"/>
    <property type="project" value="UniProtKB-KW"/>
</dbReference>
<evidence type="ECO:0000256" key="5">
    <source>
        <dbReference type="ARBA" id="ARBA00022702"/>
    </source>
</evidence>
<sequence length="123" mass="13821">MTCNLLLAWTFLLVASVPLLAHPITDSAELPYLDPLSEVDGGAGTPDEQTFLPQDGRGLRYPSLLSELSKQGLSTAGLLPRQMKRDVFLDKQSLVNPLSRYFGIRKQFRKREGTSECFWKYCV</sequence>
<dbReference type="GeneID" id="105022408"/>
<comment type="subcellular location">
    <subcellularLocation>
        <location evidence="1 8">Secreted</location>
    </subcellularLocation>
</comment>
<dbReference type="OMA" id="KCSHLFS"/>
<evidence type="ECO:0000256" key="10">
    <source>
        <dbReference type="SAM" id="SignalP"/>
    </source>
</evidence>
<keyword evidence="7" id="KW-1015">Disulfide bond</keyword>
<proteinExistence type="inferred from homology"/>
<name>A0A3P8Z082_ESOLU</name>
<dbReference type="STRING" id="8010.ENSELUP00000021848"/>
<keyword evidence="6 10" id="KW-0732">Signal</keyword>
<dbReference type="Proteomes" id="UP000265140">
    <property type="component" value="Chromosome 12"/>
</dbReference>
<evidence type="ECO:0000313" key="11">
    <source>
        <dbReference type="Ensembl" id="ENSELUP00000021848.1"/>
    </source>
</evidence>
<dbReference type="GO" id="GO:0097746">
    <property type="term" value="P:blood vessel diameter maintenance"/>
    <property type="evidence" value="ECO:0007669"/>
    <property type="project" value="InterPro"/>
</dbReference>
<keyword evidence="12" id="KW-1185">Reference proteome</keyword>
<feature type="region of interest" description="Disordered" evidence="9">
    <location>
        <begin position="39"/>
        <end position="58"/>
    </location>
</feature>
<reference evidence="11" key="3">
    <citation type="submission" date="2025-08" db="UniProtKB">
        <authorList>
            <consortium name="Ensembl"/>
        </authorList>
    </citation>
    <scope>IDENTIFICATION</scope>
</reference>
<evidence type="ECO:0000256" key="8">
    <source>
        <dbReference type="RuleBase" id="RU000636"/>
    </source>
</evidence>
<feature type="chain" id="PRO_5018081266" description="Urotensin-2" evidence="10">
    <location>
        <begin position="22"/>
        <end position="123"/>
    </location>
</feature>
<evidence type="ECO:0000256" key="2">
    <source>
        <dbReference type="ARBA" id="ARBA00006719"/>
    </source>
</evidence>
<protein>
    <recommendedName>
        <fullName evidence="13">Urotensin-2</fullName>
    </recommendedName>
</protein>
<dbReference type="Ensembl" id="ENSELUT00000032602.3">
    <property type="protein sequence ID" value="ENSELUP00000021848.1"/>
    <property type="gene ID" value="ENSELUG00000020866.3"/>
</dbReference>
<feature type="signal peptide" evidence="10">
    <location>
        <begin position="1"/>
        <end position="21"/>
    </location>
</feature>
<dbReference type="GO" id="GO:0008217">
    <property type="term" value="P:regulation of blood pressure"/>
    <property type="evidence" value="ECO:0007669"/>
    <property type="project" value="InterPro"/>
</dbReference>
<reference evidence="11" key="2">
    <citation type="submission" date="2020-02" db="EMBL/GenBank/DDBJ databases">
        <title>Esox lucius (northern pike) genome, fEsoLuc1, primary haplotype.</title>
        <authorList>
            <person name="Myers G."/>
            <person name="Karagic N."/>
            <person name="Meyer A."/>
            <person name="Pippel M."/>
            <person name="Reichard M."/>
            <person name="Winkler S."/>
            <person name="Tracey A."/>
            <person name="Sims Y."/>
            <person name="Howe K."/>
            <person name="Rhie A."/>
            <person name="Formenti G."/>
            <person name="Durbin R."/>
            <person name="Fedrigo O."/>
            <person name="Jarvis E.D."/>
        </authorList>
    </citation>
    <scope>NUCLEOTIDE SEQUENCE [LARGE SCALE GENOMIC DNA]</scope>
</reference>
<evidence type="ECO:0000256" key="7">
    <source>
        <dbReference type="ARBA" id="ARBA00023157"/>
    </source>
</evidence>
<dbReference type="RefSeq" id="XP_010889059.1">
    <property type="nucleotide sequence ID" value="XM_010890757.2"/>
</dbReference>
<evidence type="ECO:0000313" key="12">
    <source>
        <dbReference type="Proteomes" id="UP000265140"/>
    </source>
</evidence>
<dbReference type="PROSITE" id="PS00984">
    <property type="entry name" value="UROTENSIN_II"/>
    <property type="match status" value="1"/>
</dbReference>
<organism evidence="11 12">
    <name type="scientific">Esox lucius</name>
    <name type="common">Northern pike</name>
    <dbReference type="NCBI Taxonomy" id="8010"/>
    <lineage>
        <taxon>Eukaryota</taxon>
        <taxon>Metazoa</taxon>
        <taxon>Chordata</taxon>
        <taxon>Craniata</taxon>
        <taxon>Vertebrata</taxon>
        <taxon>Euteleostomi</taxon>
        <taxon>Actinopterygii</taxon>
        <taxon>Neopterygii</taxon>
        <taxon>Teleostei</taxon>
        <taxon>Protacanthopterygii</taxon>
        <taxon>Esociformes</taxon>
        <taxon>Esocidae</taxon>
        <taxon>Esox</taxon>
    </lineage>
</organism>
<keyword evidence="3" id="KW-0964">Secreted</keyword>
<evidence type="ECO:0000256" key="4">
    <source>
        <dbReference type="ARBA" id="ARBA00022685"/>
    </source>
</evidence>
<keyword evidence="5 8" id="KW-0372">Hormone</keyword>